<gene>
    <name evidence="1" type="ORF">GCM10022214_14330</name>
</gene>
<evidence type="ECO:0000313" key="1">
    <source>
        <dbReference type="EMBL" id="GAA4062216.1"/>
    </source>
</evidence>
<accession>A0ABP7V919</accession>
<proteinExistence type="predicted"/>
<evidence type="ECO:0000313" key="2">
    <source>
        <dbReference type="Proteomes" id="UP001500683"/>
    </source>
</evidence>
<dbReference type="Proteomes" id="UP001500683">
    <property type="component" value="Unassembled WGS sequence"/>
</dbReference>
<protein>
    <submittedName>
        <fullName evidence="1">Uncharacterized protein</fullName>
    </submittedName>
</protein>
<sequence>MGGACGRDRLGSCVRVRATRRAGEVWACAQPKDVPPEEPLRLWQLARVQGSVTAQDPVGNLAKALAGAQDHEAHALFICAAAGDDGGGPVWGYETTPPAEWPPGLPRLMVEETTQARAQRLGS</sequence>
<reference evidence="2" key="1">
    <citation type="journal article" date="2019" name="Int. J. Syst. Evol. Microbiol.">
        <title>The Global Catalogue of Microorganisms (GCM) 10K type strain sequencing project: providing services to taxonomists for standard genome sequencing and annotation.</title>
        <authorList>
            <consortium name="The Broad Institute Genomics Platform"/>
            <consortium name="The Broad Institute Genome Sequencing Center for Infectious Disease"/>
            <person name="Wu L."/>
            <person name="Ma J."/>
        </authorList>
    </citation>
    <scope>NUCLEOTIDE SEQUENCE [LARGE SCALE GENOMIC DNA]</scope>
    <source>
        <strain evidence="2">JCM 16702</strain>
    </source>
</reference>
<comment type="caution">
    <text evidence="1">The sequence shown here is derived from an EMBL/GenBank/DDBJ whole genome shotgun (WGS) entry which is preliminary data.</text>
</comment>
<keyword evidence="2" id="KW-1185">Reference proteome</keyword>
<dbReference type="EMBL" id="BAAAZG010000003">
    <property type="protein sequence ID" value="GAA4062216.1"/>
    <property type="molecule type" value="Genomic_DNA"/>
</dbReference>
<organism evidence="1 2">
    <name type="scientific">Actinomadura miaoliensis</name>
    <dbReference type="NCBI Taxonomy" id="430685"/>
    <lineage>
        <taxon>Bacteria</taxon>
        <taxon>Bacillati</taxon>
        <taxon>Actinomycetota</taxon>
        <taxon>Actinomycetes</taxon>
        <taxon>Streptosporangiales</taxon>
        <taxon>Thermomonosporaceae</taxon>
        <taxon>Actinomadura</taxon>
    </lineage>
</organism>
<name>A0ABP7V919_9ACTN</name>